<keyword evidence="5" id="KW-0812">Transmembrane</keyword>
<evidence type="ECO:0000256" key="8">
    <source>
        <dbReference type="RuleBase" id="RU366017"/>
    </source>
</evidence>
<dbReference type="InterPro" id="IPR008166">
    <property type="entry name" value="Glyco_transf_92"/>
</dbReference>
<evidence type="ECO:0000256" key="4">
    <source>
        <dbReference type="ARBA" id="ARBA00022679"/>
    </source>
</evidence>
<keyword evidence="3 8" id="KW-0328">Glycosyltransferase</keyword>
<evidence type="ECO:0000256" key="5">
    <source>
        <dbReference type="ARBA" id="ARBA00022692"/>
    </source>
</evidence>
<dbReference type="EC" id="2.4.1.-" evidence="8"/>
<comment type="similarity">
    <text evidence="2 8">Belongs to the glycosyltransferase 92 family.</text>
</comment>
<dbReference type="EMBL" id="JPKZ01001740">
    <property type="protein sequence ID" value="KHN80486.1"/>
    <property type="molecule type" value="Genomic_DNA"/>
</dbReference>
<evidence type="ECO:0000256" key="6">
    <source>
        <dbReference type="ARBA" id="ARBA00022989"/>
    </source>
</evidence>
<dbReference type="PANTHER" id="PTHR21461">
    <property type="entry name" value="GLYCOSYLTRANSFERASE FAMILY 92 PROTEIN"/>
    <property type="match status" value="1"/>
</dbReference>
<dbReference type="PANTHER" id="PTHR21461:SF80">
    <property type="entry name" value="GLYCOSYLTRANSFERASE FAMILY 92 PROTEIN"/>
    <property type="match status" value="1"/>
</dbReference>
<protein>
    <recommendedName>
        <fullName evidence="8">Glycosyltransferase family 92 protein</fullName>
        <ecNumber evidence="8">2.4.1.-</ecNumber>
    </recommendedName>
</protein>
<evidence type="ECO:0000256" key="3">
    <source>
        <dbReference type="ARBA" id="ARBA00022676"/>
    </source>
</evidence>
<evidence type="ECO:0000256" key="1">
    <source>
        <dbReference type="ARBA" id="ARBA00004167"/>
    </source>
</evidence>
<evidence type="ECO:0000313" key="9">
    <source>
        <dbReference type="EMBL" id="KHN80486.1"/>
    </source>
</evidence>
<keyword evidence="7" id="KW-0472">Membrane</keyword>
<accession>A0A0B2VAH0</accession>
<sequence length="514" mass="58922">MPSKVEVVLLFASLLSVALLVIYYENTHLAAVLYRRTSGAVTEYTRSNLTTEWTTTPSTTTTKRKLREYNVYVMNAYLIGDEHVRIILLTKCKYFANLLIHCGNEYMYPIDLELLEDCPPGWISHCTYSGQYGNAKIPTRLTEEILTGNKTLRISYADETSFSHPLRLIDSRTSTGRKPTHKLAVCAYPVVQMTDWTQLVRFMESWIAHGATKFFIVFQSSSTEFDAMLRIYENDERIDVERVHWGVLPTAANISLEEDPNGNVNRAEQLLATNDCLLRARGQADYVATVDLDEVFVIRSNSTMLQTLNELTAGSPDAGAVIFRSSYGTFRNEWENATHPAQLNFDIHREIMLENVVWGVGQMSKMILRPEKIKVAGVHYVVKMEDPMSSSITVDPEVGKIHHLRLVHWMYAATNKSSPNHEFQKYIPQWTEQYKRRLAAEKQRLKTSKARSTLTLLNVTWPNRGPKVMQELEDCMLAMMHKGNTCPAHYKCTNDLKSIRNDEWLYAKQTWIVL</sequence>
<dbReference type="GO" id="GO:0005737">
    <property type="term" value="C:cytoplasm"/>
    <property type="evidence" value="ECO:0007669"/>
    <property type="project" value="TreeGrafter"/>
</dbReference>
<keyword evidence="10" id="KW-1185">Reference proteome</keyword>
<dbReference type="OrthoDB" id="5777994at2759"/>
<dbReference type="AlphaFoldDB" id="A0A0B2VAH0"/>
<gene>
    <name evidence="9" type="primary">F13G3.3</name>
    <name evidence="9" type="ORF">Tcan_09562</name>
</gene>
<dbReference type="GO" id="GO:0016757">
    <property type="term" value="F:glycosyltransferase activity"/>
    <property type="evidence" value="ECO:0007669"/>
    <property type="project" value="UniProtKB-UniRule"/>
</dbReference>
<keyword evidence="4 8" id="KW-0808">Transferase</keyword>
<dbReference type="Pfam" id="PF01697">
    <property type="entry name" value="Glyco_transf_92"/>
    <property type="match status" value="1"/>
</dbReference>
<proteinExistence type="inferred from homology"/>
<evidence type="ECO:0000256" key="2">
    <source>
        <dbReference type="ARBA" id="ARBA00007647"/>
    </source>
</evidence>
<comment type="caution">
    <text evidence="9">The sequence shown here is derived from an EMBL/GenBank/DDBJ whole genome shotgun (WGS) entry which is preliminary data.</text>
</comment>
<evidence type="ECO:0000313" key="10">
    <source>
        <dbReference type="Proteomes" id="UP000031036"/>
    </source>
</evidence>
<reference evidence="9 10" key="1">
    <citation type="submission" date="2014-11" db="EMBL/GenBank/DDBJ databases">
        <title>Genetic blueprint of the zoonotic pathogen Toxocara canis.</title>
        <authorList>
            <person name="Zhu X.-Q."/>
            <person name="Korhonen P.K."/>
            <person name="Cai H."/>
            <person name="Young N.D."/>
            <person name="Nejsum P."/>
            <person name="von Samson-Himmelstjerna G."/>
            <person name="Boag P.R."/>
            <person name="Tan P."/>
            <person name="Li Q."/>
            <person name="Min J."/>
            <person name="Yang Y."/>
            <person name="Wang X."/>
            <person name="Fang X."/>
            <person name="Hall R.S."/>
            <person name="Hofmann A."/>
            <person name="Sternberg P.W."/>
            <person name="Jex A.R."/>
            <person name="Gasser R.B."/>
        </authorList>
    </citation>
    <scope>NUCLEOTIDE SEQUENCE [LARGE SCALE GENOMIC DNA]</scope>
    <source>
        <strain evidence="9">PN_DK_2014</strain>
    </source>
</reference>
<dbReference type="OMA" id="MFHRPER"/>
<comment type="subcellular location">
    <subcellularLocation>
        <location evidence="1">Membrane</location>
        <topology evidence="1">Single-pass membrane protein</topology>
    </subcellularLocation>
</comment>
<dbReference type="Proteomes" id="UP000031036">
    <property type="component" value="Unassembled WGS sequence"/>
</dbReference>
<organism evidence="9 10">
    <name type="scientific">Toxocara canis</name>
    <name type="common">Canine roundworm</name>
    <dbReference type="NCBI Taxonomy" id="6265"/>
    <lineage>
        <taxon>Eukaryota</taxon>
        <taxon>Metazoa</taxon>
        <taxon>Ecdysozoa</taxon>
        <taxon>Nematoda</taxon>
        <taxon>Chromadorea</taxon>
        <taxon>Rhabditida</taxon>
        <taxon>Spirurina</taxon>
        <taxon>Ascaridomorpha</taxon>
        <taxon>Ascaridoidea</taxon>
        <taxon>Toxocaridae</taxon>
        <taxon>Toxocara</taxon>
    </lineage>
</organism>
<name>A0A0B2VAH0_TOXCA</name>
<keyword evidence="6" id="KW-1133">Transmembrane helix</keyword>
<dbReference type="GO" id="GO:0016020">
    <property type="term" value="C:membrane"/>
    <property type="evidence" value="ECO:0007669"/>
    <property type="project" value="UniProtKB-SubCell"/>
</dbReference>
<evidence type="ECO:0000256" key="7">
    <source>
        <dbReference type="ARBA" id="ARBA00023136"/>
    </source>
</evidence>